<organism evidence="3 4">
    <name type="scientific">Tranquillimonas rosea</name>
    <dbReference type="NCBI Taxonomy" id="641238"/>
    <lineage>
        <taxon>Bacteria</taxon>
        <taxon>Pseudomonadati</taxon>
        <taxon>Pseudomonadota</taxon>
        <taxon>Alphaproteobacteria</taxon>
        <taxon>Rhodobacterales</taxon>
        <taxon>Roseobacteraceae</taxon>
        <taxon>Tranquillimonas</taxon>
    </lineage>
</organism>
<feature type="transmembrane region" description="Helical" evidence="1">
    <location>
        <begin position="24"/>
        <end position="45"/>
    </location>
</feature>
<proteinExistence type="predicted"/>
<keyword evidence="1" id="KW-1133">Transmembrane helix</keyword>
<evidence type="ECO:0000259" key="2">
    <source>
        <dbReference type="Pfam" id="PF13400"/>
    </source>
</evidence>
<dbReference type="EMBL" id="FOGU01000001">
    <property type="protein sequence ID" value="SER50946.1"/>
    <property type="molecule type" value="Genomic_DNA"/>
</dbReference>
<dbReference type="OrthoDB" id="7863619at2"/>
<dbReference type="Proteomes" id="UP000198885">
    <property type="component" value="Unassembled WGS sequence"/>
</dbReference>
<dbReference type="STRING" id="641238.SAMN04490244_101307"/>
<evidence type="ECO:0000313" key="4">
    <source>
        <dbReference type="Proteomes" id="UP000198885"/>
    </source>
</evidence>
<feature type="domain" description="Putative Flp pilus-assembly TadG-like N-terminal" evidence="2">
    <location>
        <begin position="24"/>
        <end position="70"/>
    </location>
</feature>
<evidence type="ECO:0000313" key="3">
    <source>
        <dbReference type="EMBL" id="SER50946.1"/>
    </source>
</evidence>
<evidence type="ECO:0000256" key="1">
    <source>
        <dbReference type="SAM" id="Phobius"/>
    </source>
</evidence>
<dbReference type="AlphaFoldDB" id="A0A1H9PRI2"/>
<protein>
    <submittedName>
        <fullName evidence="3">Putative Flp pilus-assembly TadE/G-like</fullName>
    </submittedName>
</protein>
<keyword evidence="4" id="KW-1185">Reference proteome</keyword>
<dbReference type="InterPro" id="IPR028087">
    <property type="entry name" value="Tad_N"/>
</dbReference>
<dbReference type="Pfam" id="PF13400">
    <property type="entry name" value="Tad"/>
    <property type="match status" value="1"/>
</dbReference>
<gene>
    <name evidence="3" type="ORF">SAMN04490244_101307</name>
</gene>
<keyword evidence="1" id="KW-0472">Membrane</keyword>
<name>A0A1H9PRI2_9RHOB</name>
<accession>A0A1H9PRI2</accession>
<reference evidence="3 4" key="1">
    <citation type="submission" date="2016-10" db="EMBL/GenBank/DDBJ databases">
        <authorList>
            <person name="de Groot N.N."/>
        </authorList>
    </citation>
    <scope>NUCLEOTIDE SEQUENCE [LARGE SCALE GENOMIC DNA]</scope>
    <source>
        <strain evidence="3 4">DSM 23042</strain>
    </source>
</reference>
<sequence length="471" mass="49866">MGEGKSDMTVFKDRALHFLSDDTGAGTVTALFFFTAAMALGGLALDGANGYRERAQLQTVTDAVSLAAAAHLDDTAAGRALAADVAERNLGPDFRDLIRDEDIVYGTWDAGSRTFTPSTEEPNAVVVSANRRESRGTGVGTHILSLVGIDYWDVSVSSFAAQAGEEQVLEPYCGGATILTSGDLRLNGGNTFEGRVCLHGEQGIFDGGSNYYGDGVVLSSPYEDDIVINGNPTRVENARAKIMPRSLTPSVVPTLPGRHRALMDTLMHMDGLTYSGDLLPAEFQGATVQVIDDASATLLRDESNWAIKAEPNMIYVTRGDVRLDSQLDFHGSAVIAGGTIQTSGNSSVKNAFLFADGRMQLAGGARWGAYSDFCDTGKFNLHLLSNEEVHFGGADVAYGVLVAAPSVNINGAFQASGGLYVEADEARTNMGGNGYITDECETPLDSEIVEVRKPLGAAANTNPQTRTILVN</sequence>
<keyword evidence="1" id="KW-0812">Transmembrane</keyword>